<organism evidence="1">
    <name type="scientific">marine sediment metagenome</name>
    <dbReference type="NCBI Taxonomy" id="412755"/>
    <lineage>
        <taxon>unclassified sequences</taxon>
        <taxon>metagenomes</taxon>
        <taxon>ecological metagenomes</taxon>
    </lineage>
</organism>
<dbReference type="AlphaFoldDB" id="A0A0F8XM28"/>
<evidence type="ECO:0000313" key="1">
    <source>
        <dbReference type="EMBL" id="KKK70003.1"/>
    </source>
</evidence>
<dbReference type="EMBL" id="LAZR01058386">
    <property type="protein sequence ID" value="KKK70003.1"/>
    <property type="molecule type" value="Genomic_DNA"/>
</dbReference>
<sequence length="88" mass="10264">FKAPPKEWIEFRLERFQETLNKNTKASALALKELLGTIELEPVKDDCVVENGHLIESKPYYLAHSNIATLALLDEKHKGTNWYLLRRR</sequence>
<accession>A0A0F8XM28</accession>
<feature type="non-terminal residue" evidence="1">
    <location>
        <position position="1"/>
    </location>
</feature>
<comment type="caution">
    <text evidence="1">The sequence shown here is derived from an EMBL/GenBank/DDBJ whole genome shotgun (WGS) entry which is preliminary data.</text>
</comment>
<reference evidence="1" key="1">
    <citation type="journal article" date="2015" name="Nature">
        <title>Complex archaea that bridge the gap between prokaryotes and eukaryotes.</title>
        <authorList>
            <person name="Spang A."/>
            <person name="Saw J.H."/>
            <person name="Jorgensen S.L."/>
            <person name="Zaremba-Niedzwiedzka K."/>
            <person name="Martijn J."/>
            <person name="Lind A.E."/>
            <person name="van Eijk R."/>
            <person name="Schleper C."/>
            <person name="Guy L."/>
            <person name="Ettema T.J."/>
        </authorList>
    </citation>
    <scope>NUCLEOTIDE SEQUENCE</scope>
</reference>
<proteinExistence type="predicted"/>
<name>A0A0F8XM28_9ZZZZ</name>
<protein>
    <submittedName>
        <fullName evidence="1">Uncharacterized protein</fullName>
    </submittedName>
</protein>
<gene>
    <name evidence="1" type="ORF">LCGC14_2928370</name>
</gene>